<name>A0A242W0F0_BACTU</name>
<reference evidence="1 2" key="1">
    <citation type="submission" date="2016-10" db="EMBL/GenBank/DDBJ databases">
        <title>Comparative genomics of Bacillus thuringiensis reveals a path to pathogens against multiple invertebrate hosts.</title>
        <authorList>
            <person name="Zheng J."/>
            <person name="Gao Q."/>
            <person name="Liu H."/>
            <person name="Peng D."/>
            <person name="Ruan L."/>
            <person name="Sun M."/>
        </authorList>
    </citation>
    <scope>NUCLEOTIDE SEQUENCE [LARGE SCALE GENOMIC DNA]</scope>
    <source>
        <strain evidence="1">BGSC 4AC1</strain>
    </source>
</reference>
<dbReference type="AlphaFoldDB" id="A0A242W0F0"/>
<accession>A0A242W0F0</accession>
<gene>
    <name evidence="1" type="ORF">BK699_33550</name>
</gene>
<dbReference type="EMBL" id="NFCF01000117">
    <property type="protein sequence ID" value="OTW44024.1"/>
    <property type="molecule type" value="Genomic_DNA"/>
</dbReference>
<dbReference type="Proteomes" id="UP000195152">
    <property type="component" value="Unassembled WGS sequence"/>
</dbReference>
<dbReference type="RefSeq" id="WP_000811962.1">
    <property type="nucleotide sequence ID" value="NZ_NFCF01000117.1"/>
</dbReference>
<comment type="caution">
    <text evidence="1">The sequence shown here is derived from an EMBL/GenBank/DDBJ whole genome shotgun (WGS) entry which is preliminary data.</text>
</comment>
<evidence type="ECO:0000313" key="1">
    <source>
        <dbReference type="EMBL" id="OTW44024.1"/>
    </source>
</evidence>
<proteinExistence type="predicted"/>
<organism evidence="1 2">
    <name type="scientific">Bacillus thuringiensis serovar mexicanensis</name>
    <dbReference type="NCBI Taxonomy" id="180868"/>
    <lineage>
        <taxon>Bacteria</taxon>
        <taxon>Bacillati</taxon>
        <taxon>Bacillota</taxon>
        <taxon>Bacilli</taxon>
        <taxon>Bacillales</taxon>
        <taxon>Bacillaceae</taxon>
        <taxon>Bacillus</taxon>
        <taxon>Bacillus cereus group</taxon>
    </lineage>
</organism>
<protein>
    <submittedName>
        <fullName evidence="1">Uncharacterized protein</fullName>
    </submittedName>
</protein>
<sequence length="88" mass="10236">MKQLTLEDVVGSFDYKATSTAEQFLAKTPVITTYAVDFFDKDLRQKLRWFEAETKSEAEGMARKKYGKIQIVNTYISDRTLKEIMELD</sequence>
<evidence type="ECO:0000313" key="2">
    <source>
        <dbReference type="Proteomes" id="UP000195152"/>
    </source>
</evidence>